<dbReference type="SMART" id="SM01273">
    <property type="entry name" value="Mago-bind"/>
    <property type="match status" value="1"/>
</dbReference>
<feature type="domain" description="WIBG Mago-binding" evidence="3">
    <location>
        <begin position="4"/>
        <end position="30"/>
    </location>
</feature>
<dbReference type="PANTHER" id="PTHR22959">
    <property type="entry name" value="PYM PROTEIN"/>
    <property type="match status" value="1"/>
</dbReference>
<dbReference type="SUPFAM" id="SSF101931">
    <property type="entry name" value="Pym (Within the bgcn gene intron protein, WIBG), N-terminal domain"/>
    <property type="match status" value="1"/>
</dbReference>
<reference evidence="4 5" key="1">
    <citation type="submission" date="2016-04" db="EMBL/GenBank/DDBJ databases">
        <title>The genome of Intoshia linei affirms orthonectids as highly simplified spiralians.</title>
        <authorList>
            <person name="Mikhailov K.V."/>
            <person name="Slusarev G.S."/>
            <person name="Nikitin M.A."/>
            <person name="Logacheva M.D."/>
            <person name="Penin A."/>
            <person name="Aleoshin V."/>
            <person name="Panchin Y.V."/>
        </authorList>
    </citation>
    <scope>NUCLEOTIDE SEQUENCE [LARGE SCALE GENOMIC DNA]</scope>
    <source>
        <strain evidence="4">Intl2013</strain>
        <tissue evidence="4">Whole animal</tissue>
    </source>
</reference>
<dbReference type="GO" id="GO:1903259">
    <property type="term" value="P:exon-exon junction complex disassembly"/>
    <property type="evidence" value="ECO:0007669"/>
    <property type="project" value="InterPro"/>
</dbReference>
<dbReference type="InterPro" id="IPR036348">
    <property type="entry name" value="WIBG_N_sf"/>
</dbReference>
<evidence type="ECO:0000313" key="4">
    <source>
        <dbReference type="EMBL" id="OAF67968.1"/>
    </source>
</evidence>
<dbReference type="InterPro" id="IPR039333">
    <property type="entry name" value="PYM1"/>
</dbReference>
<feature type="compositionally biased region" description="Basic residues" evidence="2">
    <location>
        <begin position="101"/>
        <end position="114"/>
    </location>
</feature>
<dbReference type="Pfam" id="PF09282">
    <property type="entry name" value="Mago-bind"/>
    <property type="match status" value="1"/>
</dbReference>
<dbReference type="GO" id="GO:0003723">
    <property type="term" value="F:RNA binding"/>
    <property type="evidence" value="ECO:0007669"/>
    <property type="project" value="TreeGrafter"/>
</dbReference>
<proteinExistence type="inferred from homology"/>
<comment type="similarity">
    <text evidence="1">Belongs to the pym family.</text>
</comment>
<organism evidence="4 5">
    <name type="scientific">Intoshia linei</name>
    <dbReference type="NCBI Taxonomy" id="1819745"/>
    <lineage>
        <taxon>Eukaryota</taxon>
        <taxon>Metazoa</taxon>
        <taxon>Spiralia</taxon>
        <taxon>Lophotrochozoa</taxon>
        <taxon>Mesozoa</taxon>
        <taxon>Orthonectida</taxon>
        <taxon>Rhopaluridae</taxon>
        <taxon>Intoshia</taxon>
    </lineage>
</organism>
<protein>
    <recommendedName>
        <fullName evidence="3">WIBG Mago-binding domain-containing protein</fullName>
    </recommendedName>
</protein>
<evidence type="ECO:0000256" key="1">
    <source>
        <dbReference type="ARBA" id="ARBA00009394"/>
    </source>
</evidence>
<evidence type="ECO:0000256" key="2">
    <source>
        <dbReference type="SAM" id="MobiDB-lite"/>
    </source>
</evidence>
<keyword evidence="5" id="KW-1185">Reference proteome</keyword>
<dbReference type="PANTHER" id="PTHR22959:SF0">
    <property type="entry name" value="PARTNER OF Y14 AND MAGO"/>
    <property type="match status" value="1"/>
</dbReference>
<dbReference type="Proteomes" id="UP000078046">
    <property type="component" value="Unassembled WGS sequence"/>
</dbReference>
<feature type="region of interest" description="Disordered" evidence="2">
    <location>
        <begin position="79"/>
        <end position="114"/>
    </location>
</feature>
<dbReference type="EMBL" id="LWCA01000537">
    <property type="protein sequence ID" value="OAF67968.1"/>
    <property type="molecule type" value="Genomic_DNA"/>
</dbReference>
<dbReference type="InterPro" id="IPR015362">
    <property type="entry name" value="WIBG_mago-bd"/>
</dbReference>
<comment type="caution">
    <text evidence="4">The sequence shown here is derived from an EMBL/GenBank/DDBJ whole genome shotgun (WGS) entry which is preliminary data.</text>
</comment>
<dbReference type="GO" id="GO:0035145">
    <property type="term" value="C:exon-exon junction complex"/>
    <property type="evidence" value="ECO:0007669"/>
    <property type="project" value="TreeGrafter"/>
</dbReference>
<gene>
    <name evidence="4" type="ORF">A3Q56_04110</name>
</gene>
<dbReference type="AlphaFoldDB" id="A0A177B129"/>
<name>A0A177B129_9BILA</name>
<accession>A0A177B129</accession>
<dbReference type="OrthoDB" id="21625at2759"/>
<evidence type="ECO:0000313" key="5">
    <source>
        <dbReference type="Proteomes" id="UP000078046"/>
    </source>
</evidence>
<dbReference type="GO" id="GO:0005737">
    <property type="term" value="C:cytoplasm"/>
    <property type="evidence" value="ECO:0007669"/>
    <property type="project" value="TreeGrafter"/>
</dbReference>
<evidence type="ECO:0000259" key="3">
    <source>
        <dbReference type="SMART" id="SM01273"/>
    </source>
</evidence>
<sequence length="114" mass="13084">MFQITKIIKSSQRSDGTWRPEIEIKAGYIPKEEAEVYTPKGIEANLKNHEKAVKSSNTIVLTNELCVGRSDLVIQNKTQKVKKSKKAEQPNYSNIFSKPTTQKKKKKNKQKHKK</sequence>